<protein>
    <submittedName>
        <fullName evidence="5">S8 family serine peptidase</fullName>
    </submittedName>
</protein>
<dbReference type="Pfam" id="PF00082">
    <property type="entry name" value="Peptidase_S8"/>
    <property type="match status" value="1"/>
</dbReference>
<dbReference type="OrthoDB" id="9792152at2"/>
<feature type="active site" description="Charge relay system" evidence="2">
    <location>
        <position position="260"/>
    </location>
</feature>
<reference evidence="5 6" key="1">
    <citation type="submission" date="2019-08" db="EMBL/GenBank/DDBJ databases">
        <title>Genome of Phaeodactylibacter luteus.</title>
        <authorList>
            <person name="Bowman J.P."/>
        </authorList>
    </citation>
    <scope>NUCLEOTIDE SEQUENCE [LARGE SCALE GENOMIC DNA]</scope>
    <source>
        <strain evidence="5 6">KCTC 42180</strain>
    </source>
</reference>
<evidence type="ECO:0000259" key="4">
    <source>
        <dbReference type="Pfam" id="PF00082"/>
    </source>
</evidence>
<dbReference type="Gene3D" id="3.40.50.200">
    <property type="entry name" value="Peptidase S8/S53 domain"/>
    <property type="match status" value="1"/>
</dbReference>
<dbReference type="InterPro" id="IPR000209">
    <property type="entry name" value="Peptidase_S8/S53_dom"/>
</dbReference>
<feature type="domain" description="Peptidase S8/S53" evidence="4">
    <location>
        <begin position="251"/>
        <end position="490"/>
    </location>
</feature>
<keyword evidence="2" id="KW-0720">Serine protease</keyword>
<dbReference type="RefSeq" id="WP_147168175.1">
    <property type="nucleotide sequence ID" value="NZ_VOOR01000029.1"/>
</dbReference>
<keyword evidence="6" id="KW-1185">Reference proteome</keyword>
<keyword evidence="2" id="KW-0378">Hydrolase</keyword>
<dbReference type="InterPro" id="IPR025667">
    <property type="entry name" value="SprB_repeat"/>
</dbReference>
<keyword evidence="2" id="KW-0645">Protease</keyword>
<evidence type="ECO:0000256" key="3">
    <source>
        <dbReference type="SAM" id="MobiDB-lite"/>
    </source>
</evidence>
<organism evidence="5 6">
    <name type="scientific">Phaeodactylibacter luteus</name>
    <dbReference type="NCBI Taxonomy" id="1564516"/>
    <lineage>
        <taxon>Bacteria</taxon>
        <taxon>Pseudomonadati</taxon>
        <taxon>Bacteroidota</taxon>
        <taxon>Saprospiria</taxon>
        <taxon>Saprospirales</taxon>
        <taxon>Haliscomenobacteraceae</taxon>
        <taxon>Phaeodactylibacter</taxon>
    </lineage>
</organism>
<evidence type="ECO:0000256" key="2">
    <source>
        <dbReference type="PROSITE-ProRule" id="PRU01240"/>
    </source>
</evidence>
<dbReference type="InterPro" id="IPR051048">
    <property type="entry name" value="Peptidase_S8/S53_subtilisin"/>
</dbReference>
<dbReference type="PANTHER" id="PTHR43399">
    <property type="entry name" value="SUBTILISIN-RELATED"/>
    <property type="match status" value="1"/>
</dbReference>
<feature type="non-terminal residue" evidence="5">
    <location>
        <position position="1267"/>
    </location>
</feature>
<sequence>MKIKFLGLITIGLLWVASPLRAQDYSVGFHAGEVPGNAFSLPSAESDSLFAAYLFEGNYYLIMQFEELPDLSVFLALQQQQIELFAYIPNYAYLAKIPHGTNFENLGVRALAPYLGAFKLNQALAAGNYPDYAYDNGLLDVLVSAWQGIPLNSLAAELQAMGYEPVANGQGALAITIPEDSLLSVAEHPAVQYVQLPEPEPVHEGWVGRSSHRLNLMSQGPGLGFDGAGEPILIGDDGSVDHQDFKGRLINNTATNFGTHGDMTLGLAGGAGNIDPLGMGAAPGASLYLYDIAGYPQISNAVQLANSQGFAITSTSFGEGCGGVYSSTSRDIDRQVKLNPNILHFFSAGNSASSACSNVYGSVVVNNFRYGNITGGRKAGKNVFAVANLFYDDNRVASSSRGPTEDGRIKPDLGAHGQGNLSTRPGNEYGPGGGTSAAAPSLAGTAAALVQAFRASNNGQAPSAALMKGILLNTADDLGNPGPDYDFGWGRVHAARALEVIQNNQYFTGAVANGGNAQYSINVPPGTDEVRVMVYWTDVEGTPVAAKALVNDLDLTVSTPGGSLRRPWKLSTVPHPDSLTKPAYRGEDHINNVEQVSISNPQPGTYTVKVEGYLIPQLAQDYVVVYTFLKDELELTYPVGGEGFTPGEVEVIRWDALSNSGSFTLEYSANGGSSWNTISSSILGSRRYFNWTVPNIVSGQVRLRVRRGSQSSTSPENLTIIRQPAVSLSTVPGNKVKVSWNAVAGADSYKVYRLGEQFMELVATTPNTSFEVPAASGEEGWYAVAAGMAGSGYGRRSTAQPHTFFACETEVTLTFNFDFRPQETTWRIQDASGNVVASGGPYMGQTPLTTLNITECLPYGCFELLVFDSYGDGMCCANGNGSFQLADASGQVLVSGGTFGSTSTTPFCLESGSNNPLNVQLTGLQGASCSGASDGSVTAVATGGTGIYTYNWSNGASVPSLNNLSAGTYSITVSDGAQQVTRTAIISEPNPILVDLITVQPSCSNTNDGIIQASVSEGLEADYTYQWNNGATSELLTGLPPGFYSVTVTNADGCTGQGATALTSPGAISLSLGANPVSCPGSSDGAAFIQSVNGGSPGYTGVWSTGQAGLAISNLGPGNYSVTVSDTKGCSASGSVTVGGAIPINISVSTQAAACVGSATGSAMAQVSGGQPPYSYQWSNGATASAISGLNAGVYSLTVMDNRGCTAIQQAIVQQSAGLTVDVAVENGACGGAGGSATAVANGGQPPFSYAWSNGATGPSLTGLAAG</sequence>
<dbReference type="PANTHER" id="PTHR43399:SF4">
    <property type="entry name" value="CELL WALL-ASSOCIATED PROTEASE"/>
    <property type="match status" value="1"/>
</dbReference>
<feature type="active site" description="Charge relay system" evidence="2">
    <location>
        <position position="436"/>
    </location>
</feature>
<name>A0A5C6RKR0_9BACT</name>
<feature type="region of interest" description="Disordered" evidence="3">
    <location>
        <begin position="397"/>
        <end position="437"/>
    </location>
</feature>
<comment type="similarity">
    <text evidence="1 2">Belongs to the peptidase S8 family.</text>
</comment>
<dbReference type="InterPro" id="IPR036852">
    <property type="entry name" value="Peptidase_S8/S53_dom_sf"/>
</dbReference>
<accession>A0A5C6RKR0</accession>
<feature type="active site" description="Charge relay system" evidence="2">
    <location>
        <position position="236"/>
    </location>
</feature>
<dbReference type="GO" id="GO:0006508">
    <property type="term" value="P:proteolysis"/>
    <property type="evidence" value="ECO:0007669"/>
    <property type="project" value="UniProtKB-KW"/>
</dbReference>
<dbReference type="SUPFAM" id="SSF52743">
    <property type="entry name" value="Subtilisin-like"/>
    <property type="match status" value="1"/>
</dbReference>
<dbReference type="Pfam" id="PF13573">
    <property type="entry name" value="SprB"/>
    <property type="match status" value="4"/>
</dbReference>
<dbReference type="Proteomes" id="UP000321580">
    <property type="component" value="Unassembled WGS sequence"/>
</dbReference>
<comment type="caution">
    <text evidence="5">The sequence shown here is derived from an EMBL/GenBank/DDBJ whole genome shotgun (WGS) entry which is preliminary data.</text>
</comment>
<evidence type="ECO:0000256" key="1">
    <source>
        <dbReference type="ARBA" id="ARBA00011073"/>
    </source>
</evidence>
<dbReference type="AlphaFoldDB" id="A0A5C6RKR0"/>
<dbReference type="GO" id="GO:0004252">
    <property type="term" value="F:serine-type endopeptidase activity"/>
    <property type="evidence" value="ECO:0007669"/>
    <property type="project" value="UniProtKB-UniRule"/>
</dbReference>
<proteinExistence type="inferred from homology"/>
<dbReference type="PROSITE" id="PS51892">
    <property type="entry name" value="SUBTILASE"/>
    <property type="match status" value="1"/>
</dbReference>
<dbReference type="Gene3D" id="2.60.40.740">
    <property type="match status" value="3"/>
</dbReference>
<dbReference type="Gene3D" id="2.60.40.10">
    <property type="entry name" value="Immunoglobulins"/>
    <property type="match status" value="1"/>
</dbReference>
<dbReference type="EMBL" id="VOOR01000029">
    <property type="protein sequence ID" value="TXB62499.1"/>
    <property type="molecule type" value="Genomic_DNA"/>
</dbReference>
<dbReference type="InterPro" id="IPR013783">
    <property type="entry name" value="Ig-like_fold"/>
</dbReference>
<dbReference type="Gene3D" id="2.60.120.380">
    <property type="match status" value="1"/>
</dbReference>
<evidence type="ECO:0000313" key="6">
    <source>
        <dbReference type="Proteomes" id="UP000321580"/>
    </source>
</evidence>
<gene>
    <name evidence="5" type="ORF">FRY97_14000</name>
</gene>
<feature type="compositionally biased region" description="Basic and acidic residues" evidence="3">
    <location>
        <begin position="403"/>
        <end position="413"/>
    </location>
</feature>
<evidence type="ECO:0000313" key="5">
    <source>
        <dbReference type="EMBL" id="TXB62499.1"/>
    </source>
</evidence>